<evidence type="ECO:0000313" key="4">
    <source>
        <dbReference type="EMBL" id="MEK8129595.1"/>
    </source>
</evidence>
<feature type="chain" id="PRO_5046198703" evidence="2">
    <location>
        <begin position="26"/>
        <end position="353"/>
    </location>
</feature>
<evidence type="ECO:0000256" key="2">
    <source>
        <dbReference type="SAM" id="SignalP"/>
    </source>
</evidence>
<accession>A0ABU9DL69</accession>
<gene>
    <name evidence="4" type="ORF">WMW72_16940</name>
</gene>
<dbReference type="Pfam" id="PF01551">
    <property type="entry name" value="Peptidase_M23"/>
    <property type="match status" value="1"/>
</dbReference>
<keyword evidence="5" id="KW-1185">Reference proteome</keyword>
<dbReference type="PANTHER" id="PTHR21666">
    <property type="entry name" value="PEPTIDASE-RELATED"/>
    <property type="match status" value="1"/>
</dbReference>
<evidence type="ECO:0000259" key="3">
    <source>
        <dbReference type="Pfam" id="PF01551"/>
    </source>
</evidence>
<dbReference type="PANTHER" id="PTHR21666:SF289">
    <property type="entry name" value="L-ALA--D-GLU ENDOPEPTIDASE"/>
    <property type="match status" value="1"/>
</dbReference>
<protein>
    <submittedName>
        <fullName evidence="4">M23 family metallopeptidase</fullName>
    </submittedName>
</protein>
<dbReference type="EMBL" id="JBBPCC010000010">
    <property type="protein sequence ID" value="MEK8129595.1"/>
    <property type="molecule type" value="Genomic_DNA"/>
</dbReference>
<evidence type="ECO:0000256" key="1">
    <source>
        <dbReference type="ARBA" id="ARBA00022729"/>
    </source>
</evidence>
<dbReference type="InterPro" id="IPR050570">
    <property type="entry name" value="Cell_wall_metabolism_enzyme"/>
</dbReference>
<proteinExistence type="predicted"/>
<sequence>MVFPLTKPIATWLCGALLTGMLAGAAPSGASAAAAPSGGQAPVKPKPPANIKAVFAERKDLFDKVSALTGLPWYILAAIDQYERTINLAKKRPAPDGLVAIFFTDLQWGGIMNPDHEDRSLTSIAFFGGLGQDGSGDGLADRANDVDRLYTMAHYLQQRGSAQEDLRIALWDYYQNTRSVDRIQQFAQIYAASDTLDLHEHCFVLPLRSDYSYRSTWGASRGWGGYRIHEGTDIFAGHGVPVRSATYGIVEVMGWNPYGGWRIGIRDLNNVYHYYAHLSGFNKKEVAQGTVVKPGQVIGWVGSSGYGKPGTSGKFPPHLHYGLYRDNGLTDWSFDPYPHLRKWEREEGMRRRK</sequence>
<name>A0ABU9DL69_9BACL</name>
<organism evidence="4 5">
    <name type="scientific">Paenibacillus filicis</name>
    <dbReference type="NCBI Taxonomy" id="669464"/>
    <lineage>
        <taxon>Bacteria</taxon>
        <taxon>Bacillati</taxon>
        <taxon>Bacillota</taxon>
        <taxon>Bacilli</taxon>
        <taxon>Bacillales</taxon>
        <taxon>Paenibacillaceae</taxon>
        <taxon>Paenibacillus</taxon>
    </lineage>
</organism>
<feature type="domain" description="M23ase beta-sheet core" evidence="3">
    <location>
        <begin position="228"/>
        <end position="327"/>
    </location>
</feature>
<comment type="caution">
    <text evidence="4">The sequence shown here is derived from an EMBL/GenBank/DDBJ whole genome shotgun (WGS) entry which is preliminary data.</text>
</comment>
<dbReference type="CDD" id="cd12797">
    <property type="entry name" value="M23_peptidase"/>
    <property type="match status" value="1"/>
</dbReference>
<dbReference type="InterPro" id="IPR023346">
    <property type="entry name" value="Lysozyme-like_dom_sf"/>
</dbReference>
<dbReference type="RefSeq" id="WP_341416703.1">
    <property type="nucleotide sequence ID" value="NZ_JBBPCC010000010.1"/>
</dbReference>
<dbReference type="SUPFAM" id="SSF51261">
    <property type="entry name" value="Duplicated hybrid motif"/>
    <property type="match status" value="1"/>
</dbReference>
<reference evidence="4 5" key="1">
    <citation type="submission" date="2024-04" db="EMBL/GenBank/DDBJ databases">
        <title>draft genome sequnece of Paenibacillus filicis.</title>
        <authorList>
            <person name="Kim D.-U."/>
        </authorList>
    </citation>
    <scope>NUCLEOTIDE SEQUENCE [LARGE SCALE GENOMIC DNA]</scope>
    <source>
        <strain evidence="4 5">KACC14197</strain>
    </source>
</reference>
<dbReference type="InterPro" id="IPR011055">
    <property type="entry name" value="Dup_hybrid_motif"/>
</dbReference>
<evidence type="ECO:0000313" key="5">
    <source>
        <dbReference type="Proteomes" id="UP001469365"/>
    </source>
</evidence>
<dbReference type="SUPFAM" id="SSF53955">
    <property type="entry name" value="Lysozyme-like"/>
    <property type="match status" value="1"/>
</dbReference>
<feature type="signal peptide" evidence="2">
    <location>
        <begin position="1"/>
        <end position="25"/>
    </location>
</feature>
<dbReference type="Gene3D" id="2.70.70.10">
    <property type="entry name" value="Glucose Permease (Domain IIA)"/>
    <property type="match status" value="1"/>
</dbReference>
<keyword evidence="1 2" id="KW-0732">Signal</keyword>
<dbReference type="Proteomes" id="UP001469365">
    <property type="component" value="Unassembled WGS sequence"/>
</dbReference>
<dbReference type="InterPro" id="IPR016047">
    <property type="entry name" value="M23ase_b-sheet_dom"/>
</dbReference>